<reference evidence="2 3" key="1">
    <citation type="submission" date="2018-07" db="EMBL/GenBank/DDBJ databases">
        <title>Thalassococcus profundi sp. nov., a marine bacterium isolated from deep seawater of Okinawa Trough.</title>
        <authorList>
            <person name="Yu M."/>
        </authorList>
    </citation>
    <scope>NUCLEOTIDE SEQUENCE [LARGE SCALE GENOMIC DNA]</scope>
    <source>
        <strain evidence="2 3">WRAS1</strain>
    </source>
</reference>
<dbReference type="Gene3D" id="3.30.70.100">
    <property type="match status" value="1"/>
</dbReference>
<dbReference type="SUPFAM" id="SSF54975">
    <property type="entry name" value="Acylphosphatase/BLUF domain-like"/>
    <property type="match status" value="1"/>
</dbReference>
<dbReference type="Proteomes" id="UP000253977">
    <property type="component" value="Unassembled WGS sequence"/>
</dbReference>
<keyword evidence="3" id="KW-1185">Reference proteome</keyword>
<protein>
    <submittedName>
        <fullName evidence="2">Blue light sensor protein</fullName>
    </submittedName>
</protein>
<dbReference type="InterPro" id="IPR007024">
    <property type="entry name" value="BLUF_domain"/>
</dbReference>
<gene>
    <name evidence="2" type="ORF">DU478_21155</name>
</gene>
<evidence type="ECO:0000259" key="1">
    <source>
        <dbReference type="PROSITE" id="PS50925"/>
    </source>
</evidence>
<dbReference type="EMBL" id="QPMK01000026">
    <property type="protein sequence ID" value="RDD64215.1"/>
    <property type="molecule type" value="Genomic_DNA"/>
</dbReference>
<dbReference type="Pfam" id="PF04940">
    <property type="entry name" value="BLUF"/>
    <property type="match status" value="1"/>
</dbReference>
<dbReference type="OrthoDB" id="196105at2"/>
<organism evidence="2 3">
    <name type="scientific">Thalassococcus profundi</name>
    <dbReference type="NCBI Taxonomy" id="2282382"/>
    <lineage>
        <taxon>Bacteria</taxon>
        <taxon>Pseudomonadati</taxon>
        <taxon>Pseudomonadota</taxon>
        <taxon>Alphaproteobacteria</taxon>
        <taxon>Rhodobacterales</taxon>
        <taxon>Roseobacteraceae</taxon>
        <taxon>Thalassococcus</taxon>
    </lineage>
</organism>
<name>A0A369TIJ3_9RHOB</name>
<proteinExistence type="predicted"/>
<dbReference type="RefSeq" id="WP_114512854.1">
    <property type="nucleotide sequence ID" value="NZ_QPMK01000026.1"/>
</dbReference>
<dbReference type="SMART" id="SM01034">
    <property type="entry name" value="BLUF"/>
    <property type="match status" value="1"/>
</dbReference>
<dbReference type="GO" id="GO:0009882">
    <property type="term" value="F:blue light photoreceptor activity"/>
    <property type="evidence" value="ECO:0007669"/>
    <property type="project" value="InterPro"/>
</dbReference>
<dbReference type="AlphaFoldDB" id="A0A369TIJ3"/>
<sequence length="133" mass="15355">MSYTRLIYASRPFGYDNAMLAGILLDARRCNSRDDITGALIARGDLYLQLLEGPDAPVRDAFRRIARDDRHVDVQVLVTRRTDRRMFPGWSMRDDPAKSWMWSQREVAQGAVEKASEAEVEAVFTRLWREALH</sequence>
<dbReference type="InterPro" id="IPR036046">
    <property type="entry name" value="Acylphosphatase-like_dom_sf"/>
</dbReference>
<feature type="domain" description="BLUF" evidence="1">
    <location>
        <begin position="3"/>
        <end position="93"/>
    </location>
</feature>
<accession>A0A369TIJ3</accession>
<dbReference type="PROSITE" id="PS50925">
    <property type="entry name" value="BLUF"/>
    <property type="match status" value="1"/>
</dbReference>
<dbReference type="GO" id="GO:0071949">
    <property type="term" value="F:FAD binding"/>
    <property type="evidence" value="ECO:0007669"/>
    <property type="project" value="InterPro"/>
</dbReference>
<evidence type="ECO:0000313" key="2">
    <source>
        <dbReference type="EMBL" id="RDD64215.1"/>
    </source>
</evidence>
<evidence type="ECO:0000313" key="3">
    <source>
        <dbReference type="Proteomes" id="UP000253977"/>
    </source>
</evidence>
<comment type="caution">
    <text evidence="2">The sequence shown here is derived from an EMBL/GenBank/DDBJ whole genome shotgun (WGS) entry which is preliminary data.</text>
</comment>